<dbReference type="GO" id="GO:0005886">
    <property type="term" value="C:plasma membrane"/>
    <property type="evidence" value="ECO:0007669"/>
    <property type="project" value="UniProtKB-SubCell"/>
</dbReference>
<dbReference type="EMBL" id="VLTJ01000020">
    <property type="protein sequence ID" value="TSH95781.1"/>
    <property type="molecule type" value="Genomic_DNA"/>
</dbReference>
<organism evidence="7 8">
    <name type="scientific">Verticiella sediminum</name>
    <dbReference type="NCBI Taxonomy" id="1247510"/>
    <lineage>
        <taxon>Bacteria</taxon>
        <taxon>Pseudomonadati</taxon>
        <taxon>Pseudomonadota</taxon>
        <taxon>Betaproteobacteria</taxon>
        <taxon>Burkholderiales</taxon>
        <taxon>Alcaligenaceae</taxon>
        <taxon>Verticiella</taxon>
    </lineage>
</organism>
<accession>A0A556AS45</accession>
<dbReference type="PANTHER" id="PTHR39087:SF2">
    <property type="entry name" value="UPF0104 MEMBRANE PROTEIN MJ1595"/>
    <property type="match status" value="1"/>
</dbReference>
<feature type="transmembrane region" description="Helical" evidence="6">
    <location>
        <begin position="212"/>
        <end position="233"/>
    </location>
</feature>
<keyword evidence="5 6" id="KW-0472">Membrane</keyword>
<feature type="transmembrane region" description="Helical" evidence="6">
    <location>
        <begin position="295"/>
        <end position="313"/>
    </location>
</feature>
<feature type="transmembrane region" description="Helical" evidence="6">
    <location>
        <begin position="172"/>
        <end position="191"/>
    </location>
</feature>
<protein>
    <submittedName>
        <fullName evidence="7">UPF0104 family protein</fullName>
    </submittedName>
</protein>
<feature type="transmembrane region" description="Helical" evidence="6">
    <location>
        <begin position="58"/>
        <end position="78"/>
    </location>
</feature>
<dbReference type="AlphaFoldDB" id="A0A556AS45"/>
<name>A0A556AS45_9BURK</name>
<evidence type="ECO:0000313" key="7">
    <source>
        <dbReference type="EMBL" id="TSH95781.1"/>
    </source>
</evidence>
<evidence type="ECO:0000256" key="2">
    <source>
        <dbReference type="ARBA" id="ARBA00022475"/>
    </source>
</evidence>
<evidence type="ECO:0000256" key="6">
    <source>
        <dbReference type="SAM" id="Phobius"/>
    </source>
</evidence>
<dbReference type="Pfam" id="PF03706">
    <property type="entry name" value="LPG_synthase_TM"/>
    <property type="match status" value="1"/>
</dbReference>
<feature type="transmembrane region" description="Helical" evidence="6">
    <location>
        <begin position="21"/>
        <end position="38"/>
    </location>
</feature>
<dbReference type="OrthoDB" id="5998304at2"/>
<evidence type="ECO:0000313" key="8">
    <source>
        <dbReference type="Proteomes" id="UP000318405"/>
    </source>
</evidence>
<sequence>MIPLNQHFATVRRLWPRLRKPFAIVFFVLVVGLIVWQAMEVDWAEVREALSNLGASSIVPAALLTCASYALYISFDLLARHYTGHRLPAARVVGVTFVSYAFNLNFGALIGGMAFRFRLYSRLGLSPGVISQVVAFSIFTNWLGYLGMAGLVLLSGAISLPPDWAPAWVPRAAGGVLFAVFLMYMGVALLARKREVSWRGYALRLPSFRMSLLQVLLSMVHWATVAAVIYTLIPSDSVSYLDVLGAFLLSAIAVVISHVPAGLGVTEAVFLAVLGPSVGHGGLLAALVAFRLIHYLAPLAVAGVVYAITEATAKRQQTGKGQAGWEGRPAQPAKR</sequence>
<keyword evidence="4 6" id="KW-1133">Transmembrane helix</keyword>
<evidence type="ECO:0000256" key="3">
    <source>
        <dbReference type="ARBA" id="ARBA00022692"/>
    </source>
</evidence>
<keyword evidence="3 6" id="KW-0812">Transmembrane</keyword>
<proteinExistence type="predicted"/>
<evidence type="ECO:0000256" key="1">
    <source>
        <dbReference type="ARBA" id="ARBA00004651"/>
    </source>
</evidence>
<feature type="transmembrane region" description="Helical" evidence="6">
    <location>
        <begin position="239"/>
        <end position="256"/>
    </location>
</feature>
<keyword evidence="8" id="KW-1185">Reference proteome</keyword>
<keyword evidence="2" id="KW-1003">Cell membrane</keyword>
<gene>
    <name evidence="7" type="ORF">FOZ76_10335</name>
</gene>
<evidence type="ECO:0000256" key="4">
    <source>
        <dbReference type="ARBA" id="ARBA00022989"/>
    </source>
</evidence>
<reference evidence="7 8" key="1">
    <citation type="submission" date="2019-07" db="EMBL/GenBank/DDBJ databases">
        <title>Qingshengfaniella alkalisoli gen. nov., sp. nov., isolated from saline soil.</title>
        <authorList>
            <person name="Xu L."/>
            <person name="Huang X.-X."/>
            <person name="Sun J.-Q."/>
        </authorList>
    </citation>
    <scope>NUCLEOTIDE SEQUENCE [LARGE SCALE GENOMIC DNA]</scope>
    <source>
        <strain evidence="7 8">DSM 27279</strain>
    </source>
</reference>
<comment type="subcellular location">
    <subcellularLocation>
        <location evidence="1">Cell membrane</location>
        <topology evidence="1">Multi-pass membrane protein</topology>
    </subcellularLocation>
</comment>
<dbReference type="Proteomes" id="UP000318405">
    <property type="component" value="Unassembled WGS sequence"/>
</dbReference>
<dbReference type="InterPro" id="IPR022791">
    <property type="entry name" value="L-PG_synthase/AglD"/>
</dbReference>
<dbReference type="RefSeq" id="WP_143948114.1">
    <property type="nucleotide sequence ID" value="NZ_BAABMB010000002.1"/>
</dbReference>
<feature type="transmembrane region" description="Helical" evidence="6">
    <location>
        <begin position="90"/>
        <end position="113"/>
    </location>
</feature>
<comment type="caution">
    <text evidence="7">The sequence shown here is derived from an EMBL/GenBank/DDBJ whole genome shotgun (WGS) entry which is preliminary data.</text>
</comment>
<dbReference type="PANTHER" id="PTHR39087">
    <property type="entry name" value="UPF0104 MEMBRANE PROTEIN MJ1595"/>
    <property type="match status" value="1"/>
</dbReference>
<feature type="transmembrane region" description="Helical" evidence="6">
    <location>
        <begin position="143"/>
        <end position="160"/>
    </location>
</feature>
<evidence type="ECO:0000256" key="5">
    <source>
        <dbReference type="ARBA" id="ARBA00023136"/>
    </source>
</evidence>